<organism evidence="3">
    <name type="scientific">marine sediment metagenome</name>
    <dbReference type="NCBI Taxonomy" id="412755"/>
    <lineage>
        <taxon>unclassified sequences</taxon>
        <taxon>metagenomes</taxon>
        <taxon>ecological metagenomes</taxon>
    </lineage>
</organism>
<dbReference type="SUPFAM" id="SSF74650">
    <property type="entry name" value="Galactose mutarotase-like"/>
    <property type="match status" value="1"/>
</dbReference>
<reference evidence="3" key="1">
    <citation type="journal article" date="2014" name="Front. Microbiol.">
        <title>High frequency of phylogenetically diverse reductive dehalogenase-homologous genes in deep subseafloor sedimentary metagenomes.</title>
        <authorList>
            <person name="Kawai M."/>
            <person name="Futagami T."/>
            <person name="Toyoda A."/>
            <person name="Takaki Y."/>
            <person name="Nishi S."/>
            <person name="Hori S."/>
            <person name="Arai W."/>
            <person name="Tsubouchi T."/>
            <person name="Morono Y."/>
            <person name="Uchiyama I."/>
            <person name="Ito T."/>
            <person name="Fujiyama A."/>
            <person name="Inagaki F."/>
            <person name="Takami H."/>
        </authorList>
    </citation>
    <scope>NUCLEOTIDE SEQUENCE</scope>
    <source>
        <strain evidence="3">Expedition CK06-06</strain>
    </source>
</reference>
<dbReference type="InterPro" id="IPR014718">
    <property type="entry name" value="GH-type_carb-bd"/>
</dbReference>
<dbReference type="Gene3D" id="2.70.98.10">
    <property type="match status" value="1"/>
</dbReference>
<accession>X0SWR0</accession>
<name>X0SWR0_9ZZZZ</name>
<sequence length="365" mass="40977">GQCNCGYWHGAFGGAYLPHLRNAIYRHLIAADNLLDEAEGRGLAEGDRAWVELTSDDYNLDGRPEVRLASNRLVALVAPASGGHLYELDVRPICHNLLATLTRREESYHQKVRAGQSEDDSNLGSIHDRVIFKQEGLDQRLQYDRYPRKSLVDHFYDLDISLASIESGEYQELSNFTSDVYEAKLRRSPDRMQVQMTCKGDVKQHQVQITKGVTLNTGGQALEIAYMLEGLPRDEPLHFGVEFNFAGLPAGADDRYFRNGQGDRLGQLGSRLDLIDIQFLGCVDEWLGIELGLSVDQPTCFWTYPIETVSQSEGGFELVHQSIVVQPHWLVQADSQGRWSASMRLDIDTSMAEAREKSNEAIAFV</sequence>
<evidence type="ECO:0000313" key="3">
    <source>
        <dbReference type="EMBL" id="GAF68245.1"/>
    </source>
</evidence>
<dbReference type="GO" id="GO:0030246">
    <property type="term" value="F:carbohydrate binding"/>
    <property type="evidence" value="ECO:0007669"/>
    <property type="project" value="InterPro"/>
</dbReference>
<proteinExistence type="predicted"/>
<protein>
    <submittedName>
        <fullName evidence="3">Uncharacterized protein</fullName>
    </submittedName>
</protein>
<dbReference type="Pfam" id="PF09094">
    <property type="entry name" value="AmyA-A_glucT_m"/>
    <property type="match status" value="1"/>
</dbReference>
<dbReference type="EMBL" id="BARS01005071">
    <property type="protein sequence ID" value="GAF68245.1"/>
    <property type="molecule type" value="Genomic_DNA"/>
</dbReference>
<feature type="non-terminal residue" evidence="3">
    <location>
        <position position="1"/>
    </location>
</feature>
<feature type="domain" description="Alpha-amylase/4-alpha-glucanotransferase C-terminal" evidence="2">
    <location>
        <begin position="57"/>
        <end position="343"/>
    </location>
</feature>
<dbReference type="GO" id="GO:0003824">
    <property type="term" value="F:catalytic activity"/>
    <property type="evidence" value="ECO:0007669"/>
    <property type="project" value="InterPro"/>
</dbReference>
<dbReference type="InterPro" id="IPR015179">
    <property type="entry name" value="A-amylase/a-glucTrfase_C"/>
</dbReference>
<dbReference type="Pfam" id="PF09095">
    <property type="entry name" value="AmyA-gluTrfs_C"/>
    <property type="match status" value="1"/>
</dbReference>
<dbReference type="AlphaFoldDB" id="X0SWR0"/>
<evidence type="ECO:0000259" key="1">
    <source>
        <dbReference type="Pfam" id="PF09094"/>
    </source>
</evidence>
<comment type="caution">
    <text evidence="3">The sequence shown here is derived from an EMBL/GenBank/DDBJ whole genome shotgun (WGS) entry which is preliminary data.</text>
</comment>
<dbReference type="InterPro" id="IPR028995">
    <property type="entry name" value="Glyco_hydro_57/38_cen_sf"/>
</dbReference>
<dbReference type="InterPro" id="IPR015178">
    <property type="entry name" value="A-amylase/a-glucTrfase_central"/>
</dbReference>
<dbReference type="InterPro" id="IPR011013">
    <property type="entry name" value="Gal_mutarotase_sf_dom"/>
</dbReference>
<dbReference type="SUPFAM" id="SSF88688">
    <property type="entry name" value="Families 57/38 glycoside transferase middle domain"/>
    <property type="match status" value="1"/>
</dbReference>
<feature type="domain" description="Alpha-amylase/4-alpha-glucanotransferase central" evidence="1">
    <location>
        <begin position="1"/>
        <end position="34"/>
    </location>
</feature>
<gene>
    <name evidence="3" type="ORF">S01H1_09929</name>
</gene>
<dbReference type="Gene3D" id="3.20.110.20">
    <property type="match status" value="1"/>
</dbReference>
<evidence type="ECO:0000259" key="2">
    <source>
        <dbReference type="Pfam" id="PF09095"/>
    </source>
</evidence>
<dbReference type="GO" id="GO:0005975">
    <property type="term" value="P:carbohydrate metabolic process"/>
    <property type="evidence" value="ECO:0007669"/>
    <property type="project" value="InterPro"/>
</dbReference>